<evidence type="ECO:0000313" key="4">
    <source>
        <dbReference type="EMBL" id="PON48464.1"/>
    </source>
</evidence>
<dbReference type="PANTHER" id="PTHR11712">
    <property type="entry name" value="POLYKETIDE SYNTHASE-RELATED"/>
    <property type="match status" value="1"/>
</dbReference>
<dbReference type="STRING" id="3476.A0A2P5BI41"/>
<evidence type="ECO:0000259" key="3">
    <source>
        <dbReference type="Pfam" id="PF02801"/>
    </source>
</evidence>
<dbReference type="Pfam" id="PF02801">
    <property type="entry name" value="Ketoacyl-synt_C"/>
    <property type="match status" value="1"/>
</dbReference>
<organism evidence="4 5">
    <name type="scientific">Parasponia andersonii</name>
    <name type="common">Sponia andersonii</name>
    <dbReference type="NCBI Taxonomy" id="3476"/>
    <lineage>
        <taxon>Eukaryota</taxon>
        <taxon>Viridiplantae</taxon>
        <taxon>Streptophyta</taxon>
        <taxon>Embryophyta</taxon>
        <taxon>Tracheophyta</taxon>
        <taxon>Spermatophyta</taxon>
        <taxon>Magnoliopsida</taxon>
        <taxon>eudicotyledons</taxon>
        <taxon>Gunneridae</taxon>
        <taxon>Pentapetalae</taxon>
        <taxon>rosids</taxon>
        <taxon>fabids</taxon>
        <taxon>Rosales</taxon>
        <taxon>Cannabaceae</taxon>
        <taxon>Parasponia</taxon>
    </lineage>
</organism>
<dbReference type="Gene3D" id="3.40.47.10">
    <property type="match status" value="1"/>
</dbReference>
<evidence type="ECO:0000256" key="2">
    <source>
        <dbReference type="ARBA" id="ARBA00022679"/>
    </source>
</evidence>
<dbReference type="SUPFAM" id="SSF53901">
    <property type="entry name" value="Thiolase-like"/>
    <property type="match status" value="1"/>
</dbReference>
<dbReference type="AlphaFoldDB" id="A0A2P5BI41"/>
<comment type="caution">
    <text evidence="4">The sequence shown here is derived from an EMBL/GenBank/DDBJ whole genome shotgun (WGS) entry which is preliminary data.</text>
</comment>
<gene>
    <name evidence="4" type="ORF">PanWU01x14_236590</name>
</gene>
<protein>
    <recommendedName>
        <fullName evidence="1">beta-ketoacyl-[acyl-carrier-protein] synthase I</fullName>
        <ecNumber evidence="1">2.3.1.41</ecNumber>
    </recommendedName>
</protein>
<dbReference type="InterPro" id="IPR000794">
    <property type="entry name" value="Beta-ketoacyl_synthase"/>
</dbReference>
<keyword evidence="2" id="KW-0808">Transferase</keyword>
<dbReference type="GO" id="GO:0004315">
    <property type="term" value="F:3-oxoacyl-[acyl-carrier-protein] synthase activity"/>
    <property type="evidence" value="ECO:0007669"/>
    <property type="project" value="UniProtKB-EC"/>
</dbReference>
<proteinExistence type="predicted"/>
<dbReference type="EMBL" id="JXTB01000276">
    <property type="protein sequence ID" value="PON48464.1"/>
    <property type="molecule type" value="Genomic_DNA"/>
</dbReference>
<reference evidence="5" key="1">
    <citation type="submission" date="2016-06" db="EMBL/GenBank/DDBJ databases">
        <title>Parallel loss of symbiosis genes in relatives of nitrogen-fixing non-legume Parasponia.</title>
        <authorList>
            <person name="Van Velzen R."/>
            <person name="Holmer R."/>
            <person name="Bu F."/>
            <person name="Rutten L."/>
            <person name="Van Zeijl A."/>
            <person name="Liu W."/>
            <person name="Santuari L."/>
            <person name="Cao Q."/>
            <person name="Sharma T."/>
            <person name="Shen D."/>
            <person name="Roswanjaya Y."/>
            <person name="Wardhani T."/>
            <person name="Kalhor M.S."/>
            <person name="Jansen J."/>
            <person name="Van den Hoogen J."/>
            <person name="Gungor B."/>
            <person name="Hartog M."/>
            <person name="Hontelez J."/>
            <person name="Verver J."/>
            <person name="Yang W.-C."/>
            <person name="Schijlen E."/>
            <person name="Repin R."/>
            <person name="Schilthuizen M."/>
            <person name="Schranz E."/>
            <person name="Heidstra R."/>
            <person name="Miyata K."/>
            <person name="Fedorova E."/>
            <person name="Kohlen W."/>
            <person name="Bisseling T."/>
            <person name="Smit S."/>
            <person name="Geurts R."/>
        </authorList>
    </citation>
    <scope>NUCLEOTIDE SEQUENCE [LARGE SCALE GENOMIC DNA]</scope>
    <source>
        <strain evidence="5">cv. WU1-14</strain>
    </source>
</reference>
<keyword evidence="5" id="KW-1185">Reference proteome</keyword>
<evidence type="ECO:0000313" key="5">
    <source>
        <dbReference type="Proteomes" id="UP000237105"/>
    </source>
</evidence>
<dbReference type="InterPro" id="IPR016039">
    <property type="entry name" value="Thiolase-like"/>
</dbReference>
<dbReference type="Proteomes" id="UP000237105">
    <property type="component" value="Unassembled WGS sequence"/>
</dbReference>
<sequence length="176" mass="19043">MVTQLGCGVEATWNRLLKGGFGIRALSLDDLMMSSFDKETQLHACEQLTYKVAAIVPCGTKPGQFNEDLWLNYKVECFCFPYSLSCDAFHITQPHADEKGAILAMTRALKQSGLHSKEVDYINAHATLTTPLGDAVEANAIKGIFSDHATSGALALSSTKGIASLTLNLTEPDPMF</sequence>
<name>A0A2P5BI41_PARAD</name>
<accession>A0A2P5BI41</accession>
<dbReference type="OrthoDB" id="1730291at2759"/>
<dbReference type="PANTHER" id="PTHR11712:SF297">
    <property type="entry name" value="3-OXOACYL-[ACYL-CARRIER-PROTEIN] SYNTHASE, MITOCHONDRIAL"/>
    <property type="match status" value="1"/>
</dbReference>
<dbReference type="EC" id="2.3.1.41" evidence="1"/>
<feature type="domain" description="Beta-ketoacyl synthase C-terminal" evidence="3">
    <location>
        <begin position="82"/>
        <end position="161"/>
    </location>
</feature>
<dbReference type="InterPro" id="IPR014031">
    <property type="entry name" value="Ketoacyl_synth_C"/>
</dbReference>
<evidence type="ECO:0000256" key="1">
    <source>
        <dbReference type="ARBA" id="ARBA00013191"/>
    </source>
</evidence>
<dbReference type="GO" id="GO:0006633">
    <property type="term" value="P:fatty acid biosynthetic process"/>
    <property type="evidence" value="ECO:0007669"/>
    <property type="project" value="TreeGrafter"/>
</dbReference>
<dbReference type="GO" id="GO:0005739">
    <property type="term" value="C:mitochondrion"/>
    <property type="evidence" value="ECO:0007669"/>
    <property type="project" value="TreeGrafter"/>
</dbReference>